<accession>A0ABR7SXE9</accession>
<organism evidence="1 2">
    <name type="scientific">Heliobacterium chlorum</name>
    <dbReference type="NCBI Taxonomy" id="2698"/>
    <lineage>
        <taxon>Bacteria</taxon>
        <taxon>Bacillati</taxon>
        <taxon>Bacillota</taxon>
        <taxon>Clostridia</taxon>
        <taxon>Eubacteriales</taxon>
        <taxon>Heliobacteriaceae</taxon>
        <taxon>Heliobacterium</taxon>
    </lineage>
</organism>
<gene>
    <name evidence="1" type="ORF">H1S01_01745</name>
</gene>
<dbReference type="Proteomes" id="UP000617402">
    <property type="component" value="Unassembled WGS sequence"/>
</dbReference>
<reference evidence="1 2" key="1">
    <citation type="submission" date="2020-07" db="EMBL/GenBank/DDBJ databases">
        <title>Draft whole-genome sequence of Heliobacterium chlorum DSM 3682, type strain.</title>
        <authorList>
            <person name="Kyndt J.A."/>
            <person name="Meyer T.E."/>
            <person name="Imhoff J.F."/>
        </authorList>
    </citation>
    <scope>NUCLEOTIDE SEQUENCE [LARGE SCALE GENOMIC DNA]</scope>
    <source>
        <strain evidence="1 2">DSM 3682</strain>
    </source>
</reference>
<dbReference type="RefSeq" id="WP_188038391.1">
    <property type="nucleotide sequence ID" value="NZ_JACVHF010000001.1"/>
</dbReference>
<evidence type="ECO:0000313" key="1">
    <source>
        <dbReference type="EMBL" id="MBC9783230.1"/>
    </source>
</evidence>
<sequence length="251" mass="28539">MKRKTSLFSGVFVLSVLVLVALIKSSSLLPIPALAFDKTANDEELIRRALQAKEAQSLTPTSVLKQTMETSPLDGEEIILGINLGKNRSFLAGFEKANGRLISVSQDLASLRSLSSTDLPGLAQKGISIEEEYDNKLGGFEQTTWQRIFRIDENNAFQQVFAHVKKSEYYWHDAWENSQGPYWHKVNEENSFERLSPDVIIVHRKVTRFIAPGDPKVMPTEYKLESSQSENIRFEWDTATLRFKEKTREQA</sequence>
<proteinExistence type="predicted"/>
<dbReference type="EMBL" id="JACVHF010000001">
    <property type="protein sequence ID" value="MBC9783230.1"/>
    <property type="molecule type" value="Genomic_DNA"/>
</dbReference>
<protein>
    <submittedName>
        <fullName evidence="1">Uncharacterized protein</fullName>
    </submittedName>
</protein>
<keyword evidence="2" id="KW-1185">Reference proteome</keyword>
<evidence type="ECO:0000313" key="2">
    <source>
        <dbReference type="Proteomes" id="UP000617402"/>
    </source>
</evidence>
<comment type="caution">
    <text evidence="1">The sequence shown here is derived from an EMBL/GenBank/DDBJ whole genome shotgun (WGS) entry which is preliminary data.</text>
</comment>
<name>A0ABR7SXE9_HELCL</name>